<dbReference type="EMBL" id="MU003494">
    <property type="protein sequence ID" value="KAF2476632.1"/>
    <property type="molecule type" value="Genomic_DNA"/>
</dbReference>
<sequence length="204" mass="23198">MESSTAFPTLHKINVLTFFPAFAFLLPAGILSSIIPPMGIIPMFFSFLNGVAHLLRPRNDIKKKSCRWFTHPIWDFAICLADLGVLLPLWIIDTQRTYYGWHIRPGPMLLLEYYGSVFLMVNMCIHAYLFLASFNWKKLSLPSIGFQRECPHCAQREERDGLLANPVTKSMGKGPRYSLLGGDGEYRDESAESTPRPSQEVQEV</sequence>
<proteinExistence type="predicted"/>
<reference evidence="1" key="1">
    <citation type="journal article" date="2020" name="Stud. Mycol.">
        <title>101 Dothideomycetes genomes: a test case for predicting lifestyles and emergence of pathogens.</title>
        <authorList>
            <person name="Haridas S."/>
            <person name="Albert R."/>
            <person name="Binder M."/>
            <person name="Bloem J."/>
            <person name="Labutti K."/>
            <person name="Salamov A."/>
            <person name="Andreopoulos B."/>
            <person name="Baker S."/>
            <person name="Barry K."/>
            <person name="Bills G."/>
            <person name="Bluhm B."/>
            <person name="Cannon C."/>
            <person name="Castanera R."/>
            <person name="Culley D."/>
            <person name="Daum C."/>
            <person name="Ezra D."/>
            <person name="Gonzalez J."/>
            <person name="Henrissat B."/>
            <person name="Kuo A."/>
            <person name="Liang C."/>
            <person name="Lipzen A."/>
            <person name="Lutzoni F."/>
            <person name="Magnuson J."/>
            <person name="Mondo S."/>
            <person name="Nolan M."/>
            <person name="Ohm R."/>
            <person name="Pangilinan J."/>
            <person name="Park H.-J."/>
            <person name="Ramirez L."/>
            <person name="Alfaro M."/>
            <person name="Sun H."/>
            <person name="Tritt A."/>
            <person name="Yoshinaga Y."/>
            <person name="Zwiers L.-H."/>
            <person name="Turgeon B."/>
            <person name="Goodwin S."/>
            <person name="Spatafora J."/>
            <person name="Crous P."/>
            <person name="Grigoriev I."/>
        </authorList>
    </citation>
    <scope>NUCLEOTIDE SEQUENCE</scope>
    <source>
        <strain evidence="1">ATCC 200398</strain>
    </source>
</reference>
<dbReference type="Proteomes" id="UP000799755">
    <property type="component" value="Unassembled WGS sequence"/>
</dbReference>
<name>A0ACB6RE75_9PLEO</name>
<protein>
    <submittedName>
        <fullName evidence="1">Uncharacterized protein</fullName>
    </submittedName>
</protein>
<accession>A0ACB6RE75</accession>
<organism evidence="1 2">
    <name type="scientific">Lindgomyces ingoldianus</name>
    <dbReference type="NCBI Taxonomy" id="673940"/>
    <lineage>
        <taxon>Eukaryota</taxon>
        <taxon>Fungi</taxon>
        <taxon>Dikarya</taxon>
        <taxon>Ascomycota</taxon>
        <taxon>Pezizomycotina</taxon>
        <taxon>Dothideomycetes</taxon>
        <taxon>Pleosporomycetidae</taxon>
        <taxon>Pleosporales</taxon>
        <taxon>Lindgomycetaceae</taxon>
        <taxon>Lindgomyces</taxon>
    </lineage>
</organism>
<comment type="caution">
    <text evidence="1">The sequence shown here is derived from an EMBL/GenBank/DDBJ whole genome shotgun (WGS) entry which is preliminary data.</text>
</comment>
<gene>
    <name evidence="1" type="ORF">BDR25DRAFT_67899</name>
</gene>
<keyword evidence="2" id="KW-1185">Reference proteome</keyword>
<evidence type="ECO:0000313" key="1">
    <source>
        <dbReference type="EMBL" id="KAF2476632.1"/>
    </source>
</evidence>
<evidence type="ECO:0000313" key="2">
    <source>
        <dbReference type="Proteomes" id="UP000799755"/>
    </source>
</evidence>